<dbReference type="RefSeq" id="WP_238208572.1">
    <property type="nucleotide sequence ID" value="NZ_JBHTND010000030.1"/>
</dbReference>
<proteinExistence type="predicted"/>
<evidence type="ECO:0000313" key="2">
    <source>
        <dbReference type="Proteomes" id="UP001597176"/>
    </source>
</evidence>
<name>A0ABW3X353_9HYPH</name>
<dbReference type="Proteomes" id="UP001597176">
    <property type="component" value="Unassembled WGS sequence"/>
</dbReference>
<comment type="caution">
    <text evidence="1">The sequence shown here is derived from an EMBL/GenBank/DDBJ whole genome shotgun (WGS) entry which is preliminary data.</text>
</comment>
<accession>A0ABW3X353</accession>
<dbReference type="EMBL" id="JBHTND010000030">
    <property type="protein sequence ID" value="MFD1303461.1"/>
    <property type="molecule type" value="Genomic_DNA"/>
</dbReference>
<protein>
    <submittedName>
        <fullName evidence="1">Uncharacterized protein</fullName>
    </submittedName>
</protein>
<organism evidence="1 2">
    <name type="scientific">Methylobacterium marchantiae</name>
    <dbReference type="NCBI Taxonomy" id="600331"/>
    <lineage>
        <taxon>Bacteria</taxon>
        <taxon>Pseudomonadati</taxon>
        <taxon>Pseudomonadota</taxon>
        <taxon>Alphaproteobacteria</taxon>
        <taxon>Hyphomicrobiales</taxon>
        <taxon>Methylobacteriaceae</taxon>
        <taxon>Methylobacterium</taxon>
    </lineage>
</organism>
<evidence type="ECO:0000313" key="1">
    <source>
        <dbReference type="EMBL" id="MFD1303461.1"/>
    </source>
</evidence>
<keyword evidence="2" id="KW-1185">Reference proteome</keyword>
<reference evidence="2" key="1">
    <citation type="journal article" date="2019" name="Int. J. Syst. Evol. Microbiol.">
        <title>The Global Catalogue of Microorganisms (GCM) 10K type strain sequencing project: providing services to taxonomists for standard genome sequencing and annotation.</title>
        <authorList>
            <consortium name="The Broad Institute Genomics Platform"/>
            <consortium name="The Broad Institute Genome Sequencing Center for Infectious Disease"/>
            <person name="Wu L."/>
            <person name="Ma J."/>
        </authorList>
    </citation>
    <scope>NUCLEOTIDE SEQUENCE [LARGE SCALE GENOMIC DNA]</scope>
    <source>
        <strain evidence="2">CCUG 56108</strain>
    </source>
</reference>
<gene>
    <name evidence="1" type="ORF">ACFQ4G_17965</name>
</gene>
<sequence>MSSNDPLALATTIDKLKATVAKLNADAELAAIRHQMAQAFTGMQIKAYAALLNYGINHQELPAYKDPDGLLDKARTFPLRQGQELYFEYMRRVEHEIAAAIRRKSFSLVVH</sequence>